<protein>
    <submittedName>
        <fullName evidence="1">Uncharacterized protein</fullName>
    </submittedName>
</protein>
<name>A0ABV8H7E7_9FLAO</name>
<evidence type="ECO:0000313" key="2">
    <source>
        <dbReference type="Proteomes" id="UP001595793"/>
    </source>
</evidence>
<proteinExistence type="predicted"/>
<organism evidence="1 2">
    <name type="scientific">Zunongwangia endophytica</name>
    <dbReference type="NCBI Taxonomy" id="1808945"/>
    <lineage>
        <taxon>Bacteria</taxon>
        <taxon>Pseudomonadati</taxon>
        <taxon>Bacteroidota</taxon>
        <taxon>Flavobacteriia</taxon>
        <taxon>Flavobacteriales</taxon>
        <taxon>Flavobacteriaceae</taxon>
        <taxon>Zunongwangia</taxon>
    </lineage>
</organism>
<dbReference type="EMBL" id="JBHSAS010000006">
    <property type="protein sequence ID" value="MFC4027186.1"/>
    <property type="molecule type" value="Genomic_DNA"/>
</dbReference>
<keyword evidence="2" id="KW-1185">Reference proteome</keyword>
<dbReference type="Proteomes" id="UP001595793">
    <property type="component" value="Unassembled WGS sequence"/>
</dbReference>
<reference evidence="2" key="1">
    <citation type="journal article" date="2019" name="Int. J. Syst. Evol. Microbiol.">
        <title>The Global Catalogue of Microorganisms (GCM) 10K type strain sequencing project: providing services to taxonomists for standard genome sequencing and annotation.</title>
        <authorList>
            <consortium name="The Broad Institute Genomics Platform"/>
            <consortium name="The Broad Institute Genome Sequencing Center for Infectious Disease"/>
            <person name="Wu L."/>
            <person name="Ma J."/>
        </authorList>
    </citation>
    <scope>NUCLEOTIDE SEQUENCE [LARGE SCALE GENOMIC DNA]</scope>
    <source>
        <strain evidence="2">CECT 9128</strain>
    </source>
</reference>
<dbReference type="RefSeq" id="WP_290234768.1">
    <property type="nucleotide sequence ID" value="NZ_JAUFPZ010000002.1"/>
</dbReference>
<accession>A0ABV8H7E7</accession>
<gene>
    <name evidence="1" type="ORF">ACFOS1_07205</name>
</gene>
<comment type="caution">
    <text evidence="1">The sequence shown here is derived from an EMBL/GenBank/DDBJ whole genome shotgun (WGS) entry which is preliminary data.</text>
</comment>
<evidence type="ECO:0000313" key="1">
    <source>
        <dbReference type="EMBL" id="MFC4027186.1"/>
    </source>
</evidence>
<sequence length="594" mass="69357">MIYLQTETFQIDISRFGVSLNEESDLFTDSVNKNYSLPFTVEGDAELLAKLGLAHLENVTEIDVQIPCRLILPTRHYKANLFIGEIEGYRIECTITYGDEDLTVYDVELKNLPWPQIVTPDLRQYARSTNRKKWPDTAFNFPMVWKPKIAEDDNYEAFEGYINNYKDYGYVENVIDTSGEETRYLNKNVMAPMPYLLEIVRFIFAQEGKTVFGKAIDHPDLKRALYIPETYLEKFRGSEYQSWSFVEPSRQKNENLKSYSVYERILSPTEIGSFEIDFSISLDPVQARYFEFNIYRQDSISNERTLLKEARSTSNRVKLDDKFSITIEEKTQFDKIVVELILENQNQSIANFNNFEYSFKGGRLNQFPTAFSLANFVPDMTAGEYINLIKNWLNLDIDIQERFVIINFAQKSVLERTSRDHSHLDDPKKKFTHNSNRFYKISYANGETYFYNKNGRVYSDQIEEGTEEIEIELDLQPALVEPNKGVTTAIAPKETSDLDFCLYDGVNVNGLPTCAENISRTLSLDNVGNNFWVNWLWFRIHSKSFKDSFECSPQEIYELKELSYKYNELHLIKKLSKKYQSEKVMKVEVESESF</sequence>